<comment type="pathway">
    <text evidence="5">Purine metabolism; AMP biosynthesis via salvage pathway; AMP from ADP: step 1/1.</text>
</comment>
<reference evidence="8" key="1">
    <citation type="submission" date="2020-04" db="EMBL/GenBank/DDBJ databases">
        <authorList>
            <person name="Zhang T."/>
        </authorList>
    </citation>
    <scope>NUCLEOTIDE SEQUENCE</scope>
    <source>
        <strain evidence="8">HKST-UBA13</strain>
    </source>
</reference>
<feature type="region of interest" description="NMP" evidence="5">
    <location>
        <begin position="30"/>
        <end position="59"/>
    </location>
</feature>
<feature type="binding site" evidence="5">
    <location>
        <position position="139"/>
    </location>
    <ligand>
        <name>AMP</name>
        <dbReference type="ChEBI" id="CHEBI:456215"/>
    </ligand>
</feature>
<protein>
    <recommendedName>
        <fullName evidence="5 7">Adenylate kinase</fullName>
        <shortName evidence="5">AK</shortName>
        <ecNumber evidence="5 7">2.7.4.3</ecNumber>
    </recommendedName>
    <alternativeName>
        <fullName evidence="5">ATP-AMP transphosphorylase</fullName>
    </alternativeName>
    <alternativeName>
        <fullName evidence="5">ATP:AMP phosphotransferase</fullName>
    </alternativeName>
    <alternativeName>
        <fullName evidence="5">Adenylate monophosphate kinase</fullName>
    </alternativeName>
</protein>
<dbReference type="EMBL" id="JAGQLJ010000058">
    <property type="protein sequence ID" value="MCA9381186.1"/>
    <property type="molecule type" value="Genomic_DNA"/>
</dbReference>
<evidence type="ECO:0000256" key="3">
    <source>
        <dbReference type="ARBA" id="ARBA00022741"/>
    </source>
</evidence>
<dbReference type="InterPro" id="IPR000850">
    <property type="entry name" value="Adenylat/UMP-CMP_kin"/>
</dbReference>
<accession>A0A955IBB2</accession>
<evidence type="ECO:0000256" key="7">
    <source>
        <dbReference type="RuleBase" id="RU003331"/>
    </source>
</evidence>
<feature type="binding site" evidence="5">
    <location>
        <position position="126"/>
    </location>
    <ligand>
        <name>ATP</name>
        <dbReference type="ChEBI" id="CHEBI:30616"/>
    </ligand>
</feature>
<keyword evidence="3 5" id="KW-0547">Nucleotide-binding</keyword>
<feature type="binding site" evidence="5">
    <location>
        <position position="128"/>
    </location>
    <ligand>
        <name>AMP</name>
        <dbReference type="ChEBI" id="CHEBI:456215"/>
    </ligand>
</feature>
<comment type="caution">
    <text evidence="5">Lacks conserved residue(s) required for the propagation of feature annotation.</text>
</comment>
<gene>
    <name evidence="5" type="primary">adk</name>
    <name evidence="8" type="ORF">KC678_02885</name>
</gene>
<dbReference type="PRINTS" id="PR00094">
    <property type="entry name" value="ADENYLTKNASE"/>
</dbReference>
<proteinExistence type="inferred from homology"/>
<feature type="binding site" evidence="5">
    <location>
        <position position="31"/>
    </location>
    <ligand>
        <name>AMP</name>
        <dbReference type="ChEBI" id="CHEBI:456215"/>
    </ligand>
</feature>
<evidence type="ECO:0000256" key="4">
    <source>
        <dbReference type="ARBA" id="ARBA00022777"/>
    </source>
</evidence>
<dbReference type="EC" id="2.7.4.3" evidence="5 7"/>
<dbReference type="HAMAP" id="MF_00235">
    <property type="entry name" value="Adenylate_kinase_Adk"/>
    <property type="match status" value="1"/>
</dbReference>
<evidence type="ECO:0000256" key="2">
    <source>
        <dbReference type="ARBA" id="ARBA00022727"/>
    </source>
</evidence>
<comment type="catalytic activity">
    <reaction evidence="5 7">
        <text>AMP + ATP = 2 ADP</text>
        <dbReference type="Rhea" id="RHEA:12973"/>
        <dbReference type="ChEBI" id="CHEBI:30616"/>
        <dbReference type="ChEBI" id="CHEBI:456215"/>
        <dbReference type="ChEBI" id="CHEBI:456216"/>
        <dbReference type="EC" id="2.7.4.3"/>
    </reaction>
</comment>
<dbReference type="GO" id="GO:0004017">
    <property type="term" value="F:AMP kinase activity"/>
    <property type="evidence" value="ECO:0007669"/>
    <property type="project" value="UniProtKB-UniRule"/>
</dbReference>
<keyword evidence="5 7" id="KW-0067">ATP-binding</keyword>
<comment type="domain">
    <text evidence="5">Consists of three domains, a large central CORE domain and two small peripheral domains, NMPbind and LID, which undergo movements during catalysis. The LID domain closes over the site of phosphoryl transfer upon ATP binding. Assembling and dissambling the active center during each catalytic cycle provides an effective means to prevent ATP hydrolysis.</text>
</comment>
<organism evidence="8 9">
    <name type="scientific">Candidatus Dojkabacteria bacterium</name>
    <dbReference type="NCBI Taxonomy" id="2099670"/>
    <lineage>
        <taxon>Bacteria</taxon>
        <taxon>Candidatus Dojkabacteria</taxon>
    </lineage>
</organism>
<dbReference type="GO" id="GO:0005524">
    <property type="term" value="F:ATP binding"/>
    <property type="evidence" value="ECO:0007669"/>
    <property type="project" value="UniProtKB-UniRule"/>
</dbReference>
<dbReference type="AlphaFoldDB" id="A0A955IBB2"/>
<dbReference type="PANTHER" id="PTHR23359">
    <property type="entry name" value="NUCLEOTIDE KINASE"/>
    <property type="match status" value="1"/>
</dbReference>
<feature type="binding site" evidence="5">
    <location>
        <position position="36"/>
    </location>
    <ligand>
        <name>AMP</name>
        <dbReference type="ChEBI" id="CHEBI:456215"/>
    </ligand>
</feature>
<dbReference type="InterPro" id="IPR027417">
    <property type="entry name" value="P-loop_NTPase"/>
</dbReference>
<evidence type="ECO:0000256" key="5">
    <source>
        <dbReference type="HAMAP-Rule" id="MF_00235"/>
    </source>
</evidence>
<feature type="binding site" evidence="5">
    <location>
        <position position="167"/>
    </location>
    <ligand>
        <name>ATP</name>
        <dbReference type="ChEBI" id="CHEBI:30616"/>
    </ligand>
</feature>
<dbReference type="Pfam" id="PF00406">
    <property type="entry name" value="ADK"/>
    <property type="match status" value="1"/>
</dbReference>
<keyword evidence="5" id="KW-0963">Cytoplasm</keyword>
<dbReference type="SUPFAM" id="SSF52540">
    <property type="entry name" value="P-loop containing nucleoside triphosphate hydrolases"/>
    <property type="match status" value="1"/>
</dbReference>
<dbReference type="CDD" id="cd01428">
    <property type="entry name" value="ADK"/>
    <property type="match status" value="1"/>
</dbReference>
<feature type="binding site" evidence="5">
    <location>
        <position position="91"/>
    </location>
    <ligand>
        <name>AMP</name>
        <dbReference type="ChEBI" id="CHEBI:456215"/>
    </ligand>
</feature>
<sequence>MNVLIIGPSGSGKDTQSDLLEKDFGFTMISTGALLRKEVDKETMLGKEIEKYLDEGKWVPTEITYKLLEKEYLEITSENIIFNGVVRYPEQVNLLDNLLEKKGETLDSVLLLNLDNETAVKRLTARGREDDEKDLIISRLNEFKESFDPILNSYKQRDILIDIDASKTIEEVHLEIVNKLNL</sequence>
<comment type="caution">
    <text evidence="8">The sequence shown here is derived from an EMBL/GenBank/DDBJ whole genome shotgun (WGS) entry which is preliminary data.</text>
</comment>
<evidence type="ECO:0000313" key="9">
    <source>
        <dbReference type="Proteomes" id="UP000775877"/>
    </source>
</evidence>
<dbReference type="Proteomes" id="UP000775877">
    <property type="component" value="Unassembled WGS sequence"/>
</dbReference>
<evidence type="ECO:0000256" key="6">
    <source>
        <dbReference type="RuleBase" id="RU003330"/>
    </source>
</evidence>
<keyword evidence="1 5" id="KW-0808">Transferase</keyword>
<comment type="subcellular location">
    <subcellularLocation>
        <location evidence="5 7">Cytoplasm</location>
    </subcellularLocation>
</comment>
<comment type="subunit">
    <text evidence="5 7">Monomer.</text>
</comment>
<comment type="similarity">
    <text evidence="5 6">Belongs to the adenylate kinase family.</text>
</comment>
<keyword evidence="2 5" id="KW-0545">Nucleotide biosynthesis</keyword>
<reference evidence="8" key="2">
    <citation type="journal article" date="2021" name="Microbiome">
        <title>Successional dynamics and alternative stable states in a saline activated sludge microbial community over 9 years.</title>
        <authorList>
            <person name="Wang Y."/>
            <person name="Ye J."/>
            <person name="Ju F."/>
            <person name="Liu L."/>
            <person name="Boyd J.A."/>
            <person name="Deng Y."/>
            <person name="Parks D.H."/>
            <person name="Jiang X."/>
            <person name="Yin X."/>
            <person name="Woodcroft B.J."/>
            <person name="Tyson G.W."/>
            <person name="Hugenholtz P."/>
            <person name="Polz M.F."/>
            <person name="Zhang T."/>
        </authorList>
    </citation>
    <scope>NUCLEOTIDE SEQUENCE</scope>
    <source>
        <strain evidence="8">HKST-UBA13</strain>
    </source>
</reference>
<dbReference type="GO" id="GO:0044209">
    <property type="term" value="P:AMP salvage"/>
    <property type="evidence" value="ECO:0007669"/>
    <property type="project" value="UniProtKB-UniRule"/>
</dbReference>
<dbReference type="Gene3D" id="3.40.50.300">
    <property type="entry name" value="P-loop containing nucleotide triphosphate hydrolases"/>
    <property type="match status" value="1"/>
</dbReference>
<name>A0A955IBB2_9BACT</name>
<evidence type="ECO:0000256" key="1">
    <source>
        <dbReference type="ARBA" id="ARBA00022679"/>
    </source>
</evidence>
<comment type="function">
    <text evidence="5">Catalyzes the reversible transfer of the terminal phosphate group between ATP and AMP. Plays an important role in cellular energy homeostasis and in adenine nucleotide metabolism.</text>
</comment>
<dbReference type="GO" id="GO:0005737">
    <property type="term" value="C:cytoplasm"/>
    <property type="evidence" value="ECO:0007669"/>
    <property type="project" value="UniProtKB-SubCell"/>
</dbReference>
<keyword evidence="4 5" id="KW-0418">Kinase</keyword>
<evidence type="ECO:0000313" key="8">
    <source>
        <dbReference type="EMBL" id="MCA9381186.1"/>
    </source>
</evidence>